<proteinExistence type="predicted"/>
<dbReference type="RefSeq" id="WP_015201350.1">
    <property type="nucleotide sequence ID" value="NC_019753.1"/>
</dbReference>
<dbReference type="PANTHER" id="PTHR35302">
    <property type="match status" value="1"/>
</dbReference>
<organism evidence="2 3">
    <name type="scientific">Crinalium epipsammum PCC 9333</name>
    <dbReference type="NCBI Taxonomy" id="1173022"/>
    <lineage>
        <taxon>Bacteria</taxon>
        <taxon>Bacillati</taxon>
        <taxon>Cyanobacteriota</taxon>
        <taxon>Cyanophyceae</taxon>
        <taxon>Gomontiellales</taxon>
        <taxon>Gomontiellaceae</taxon>
        <taxon>Crinalium</taxon>
    </lineage>
</organism>
<evidence type="ECO:0000313" key="3">
    <source>
        <dbReference type="Proteomes" id="UP000010472"/>
    </source>
</evidence>
<dbReference type="Proteomes" id="UP000010472">
    <property type="component" value="Chromosome"/>
</dbReference>
<keyword evidence="1" id="KW-0472">Membrane</keyword>
<protein>
    <recommendedName>
        <fullName evidence="4">Cofactor assembly of complex C subunit B</fullName>
    </recommendedName>
</protein>
<reference evidence="2 3" key="1">
    <citation type="submission" date="2012-06" db="EMBL/GenBank/DDBJ databases">
        <title>Finished chromosome of genome of Crinalium epipsammum PCC 9333.</title>
        <authorList>
            <consortium name="US DOE Joint Genome Institute"/>
            <person name="Gugger M."/>
            <person name="Coursin T."/>
            <person name="Rippka R."/>
            <person name="Tandeau De Marsac N."/>
            <person name="Huntemann M."/>
            <person name="Wei C.-L."/>
            <person name="Han J."/>
            <person name="Detter J.C."/>
            <person name="Han C."/>
            <person name="Tapia R."/>
            <person name="Davenport K."/>
            <person name="Daligault H."/>
            <person name="Erkkila T."/>
            <person name="Gu W."/>
            <person name="Munk A.C.C."/>
            <person name="Teshima H."/>
            <person name="Xu Y."/>
            <person name="Chain P."/>
            <person name="Chen A."/>
            <person name="Krypides N."/>
            <person name="Mavromatis K."/>
            <person name="Markowitz V."/>
            <person name="Szeto E."/>
            <person name="Ivanova N."/>
            <person name="Mikhailova N."/>
            <person name="Ovchinnikova G."/>
            <person name="Pagani I."/>
            <person name="Pati A."/>
            <person name="Goodwin L."/>
            <person name="Peters L."/>
            <person name="Pitluck S."/>
            <person name="Woyke T."/>
            <person name="Kerfeld C."/>
        </authorList>
    </citation>
    <scope>NUCLEOTIDE SEQUENCE [LARGE SCALE GENOMIC DNA]</scope>
    <source>
        <strain evidence="2 3">PCC 9333</strain>
    </source>
</reference>
<dbReference type="AlphaFoldDB" id="K9VTE7"/>
<sequence>MNTIVPSSTFLLTLLLAVGLFFFIKASVKDRIQQVKLISEQPEDSLLTQLKQYFDQRAYQVTAIDAATNQVTFQGFVRPSWFLAIFLSVLAACGILCLSLVLSFLYPSLTNAFLALVLLAPVAGIFYWQKAGRPEQVFLKVETISSVEVQPETKSLITVTAHRDELAALQQTLNLKASE</sequence>
<dbReference type="STRING" id="1173022.Cri9333_0208"/>
<evidence type="ECO:0000256" key="1">
    <source>
        <dbReference type="SAM" id="Phobius"/>
    </source>
</evidence>
<feature type="transmembrane region" description="Helical" evidence="1">
    <location>
        <begin position="112"/>
        <end position="128"/>
    </location>
</feature>
<dbReference type="InterPro" id="IPR021919">
    <property type="entry name" value="CCB1"/>
</dbReference>
<dbReference type="KEGG" id="cep:Cri9333_0208"/>
<feature type="transmembrane region" description="Helical" evidence="1">
    <location>
        <begin position="6"/>
        <end position="24"/>
    </location>
</feature>
<dbReference type="OrthoDB" id="513241at2"/>
<name>K9VTE7_9CYAN</name>
<dbReference type="PANTHER" id="PTHR35302:SF1">
    <property type="entry name" value="PROTEIN COFACTOR ASSEMBLY OF COMPLEX C SUBUNIT B CCB1, CHLOROPLASTIC"/>
    <property type="match status" value="1"/>
</dbReference>
<keyword evidence="1" id="KW-0812">Transmembrane</keyword>
<dbReference type="Pfam" id="PF12046">
    <property type="entry name" value="CCB1"/>
    <property type="match status" value="1"/>
</dbReference>
<evidence type="ECO:0008006" key="4">
    <source>
        <dbReference type="Google" id="ProtNLM"/>
    </source>
</evidence>
<dbReference type="EMBL" id="CP003620">
    <property type="protein sequence ID" value="AFZ11206.1"/>
    <property type="molecule type" value="Genomic_DNA"/>
</dbReference>
<dbReference type="HOGENOM" id="CLU_067692_2_0_3"/>
<accession>K9VTE7</accession>
<gene>
    <name evidence="2" type="ORF">Cri9333_0208</name>
</gene>
<feature type="transmembrane region" description="Helical" evidence="1">
    <location>
        <begin position="81"/>
        <end position="106"/>
    </location>
</feature>
<dbReference type="eggNOG" id="ENOG5031S34">
    <property type="taxonomic scope" value="Bacteria"/>
</dbReference>
<evidence type="ECO:0000313" key="2">
    <source>
        <dbReference type="EMBL" id="AFZ11206.1"/>
    </source>
</evidence>
<keyword evidence="3" id="KW-1185">Reference proteome</keyword>
<dbReference type="PATRIC" id="fig|1173022.3.peg.225"/>
<keyword evidence="1" id="KW-1133">Transmembrane helix</keyword>